<reference evidence="2 3" key="1">
    <citation type="submission" date="2019-02" db="EMBL/GenBank/DDBJ databases">
        <title>Deep-cultivation of Planctomycetes and their phenomic and genomic characterization uncovers novel biology.</title>
        <authorList>
            <person name="Wiegand S."/>
            <person name="Jogler M."/>
            <person name="Boedeker C."/>
            <person name="Pinto D."/>
            <person name="Vollmers J."/>
            <person name="Rivas-Marin E."/>
            <person name="Kohn T."/>
            <person name="Peeters S.H."/>
            <person name="Heuer A."/>
            <person name="Rast P."/>
            <person name="Oberbeckmann S."/>
            <person name="Bunk B."/>
            <person name="Jeske O."/>
            <person name="Meyerdierks A."/>
            <person name="Storesund J.E."/>
            <person name="Kallscheuer N."/>
            <person name="Luecker S."/>
            <person name="Lage O.M."/>
            <person name="Pohl T."/>
            <person name="Merkel B.J."/>
            <person name="Hornburger P."/>
            <person name="Mueller R.-W."/>
            <person name="Bruemmer F."/>
            <person name="Labrenz M."/>
            <person name="Spormann A.M."/>
            <person name="Op den Camp H."/>
            <person name="Overmann J."/>
            <person name="Amann R."/>
            <person name="Jetten M.S.M."/>
            <person name="Mascher T."/>
            <person name="Medema M.H."/>
            <person name="Devos D.P."/>
            <person name="Kaster A.-K."/>
            <person name="Ovreas L."/>
            <person name="Rohde M."/>
            <person name="Galperin M.Y."/>
            <person name="Jogler C."/>
        </authorList>
    </citation>
    <scope>NUCLEOTIDE SEQUENCE [LARGE SCALE GENOMIC DNA]</scope>
    <source>
        <strain evidence="2 3">TBK1r</strain>
    </source>
</reference>
<evidence type="ECO:0000313" key="2">
    <source>
        <dbReference type="EMBL" id="QDV87326.1"/>
    </source>
</evidence>
<sequence>MRPLVSLTGERIGYAPPFFYARPMHPPPQSPRPLAADSRDSARALPPLRGPPPVRAPPAAAATRGPPNRRGRSPPRRAPIAPAACLALPLRIDVDNSPASPTICGILEKLSREFCGEDPRAIGPKIRPLSGVRCSRISDRVISRDGWCKLHTGKRTGLLHVNIPYFFRLCRCVDPLNVRYEMALWKEGC</sequence>
<feature type="compositionally biased region" description="Low complexity" evidence="1">
    <location>
        <begin position="57"/>
        <end position="66"/>
    </location>
</feature>
<name>A0ABX5XZX6_9BACT</name>
<accession>A0ABX5XZX6</accession>
<proteinExistence type="predicted"/>
<protein>
    <recommendedName>
        <fullName evidence="4">IgA FC receptor</fullName>
    </recommendedName>
</protein>
<evidence type="ECO:0008006" key="4">
    <source>
        <dbReference type="Google" id="ProtNLM"/>
    </source>
</evidence>
<evidence type="ECO:0000256" key="1">
    <source>
        <dbReference type="SAM" id="MobiDB-lite"/>
    </source>
</evidence>
<evidence type="ECO:0000313" key="3">
    <source>
        <dbReference type="Proteomes" id="UP000318081"/>
    </source>
</evidence>
<feature type="region of interest" description="Disordered" evidence="1">
    <location>
        <begin position="20"/>
        <end position="78"/>
    </location>
</feature>
<gene>
    <name evidence="2" type="ORF">TBK1r_63560</name>
</gene>
<dbReference type="EMBL" id="CP036432">
    <property type="protein sequence ID" value="QDV87326.1"/>
    <property type="molecule type" value="Genomic_DNA"/>
</dbReference>
<keyword evidence="3" id="KW-1185">Reference proteome</keyword>
<organism evidence="2 3">
    <name type="scientific">Stieleria magnilauensis</name>
    <dbReference type="NCBI Taxonomy" id="2527963"/>
    <lineage>
        <taxon>Bacteria</taxon>
        <taxon>Pseudomonadati</taxon>
        <taxon>Planctomycetota</taxon>
        <taxon>Planctomycetia</taxon>
        <taxon>Pirellulales</taxon>
        <taxon>Pirellulaceae</taxon>
        <taxon>Stieleria</taxon>
    </lineage>
</organism>
<dbReference type="Proteomes" id="UP000318081">
    <property type="component" value="Chromosome"/>
</dbReference>